<dbReference type="EMBL" id="BRYB01001759">
    <property type="protein sequence ID" value="GMI33039.1"/>
    <property type="molecule type" value="Genomic_DNA"/>
</dbReference>
<evidence type="ECO:0000256" key="2">
    <source>
        <dbReference type="ARBA" id="ARBA00022801"/>
    </source>
</evidence>
<evidence type="ECO:0000313" key="8">
    <source>
        <dbReference type="Proteomes" id="UP001165060"/>
    </source>
</evidence>
<evidence type="ECO:0000256" key="1">
    <source>
        <dbReference type="ARBA" id="ARBA00022670"/>
    </source>
</evidence>
<feature type="domain" description="Calpain catalytic" evidence="6">
    <location>
        <begin position="297"/>
        <end position="628"/>
    </location>
</feature>
<dbReference type="SMART" id="SM00230">
    <property type="entry name" value="CysPc"/>
    <property type="match status" value="1"/>
</dbReference>
<feature type="active site" evidence="4">
    <location>
        <position position="566"/>
    </location>
</feature>
<dbReference type="SUPFAM" id="SSF54001">
    <property type="entry name" value="Cysteine proteinases"/>
    <property type="match status" value="1"/>
</dbReference>
<organism evidence="7 8">
    <name type="scientific">Tetraparma gracilis</name>
    <dbReference type="NCBI Taxonomy" id="2962635"/>
    <lineage>
        <taxon>Eukaryota</taxon>
        <taxon>Sar</taxon>
        <taxon>Stramenopiles</taxon>
        <taxon>Ochrophyta</taxon>
        <taxon>Bolidophyceae</taxon>
        <taxon>Parmales</taxon>
        <taxon>Triparmaceae</taxon>
        <taxon>Tetraparma</taxon>
    </lineage>
</organism>
<evidence type="ECO:0000256" key="4">
    <source>
        <dbReference type="PROSITE-ProRule" id="PRU00239"/>
    </source>
</evidence>
<evidence type="ECO:0000256" key="5">
    <source>
        <dbReference type="SAM" id="MobiDB-lite"/>
    </source>
</evidence>
<name>A0ABQ6MUD4_9STRA</name>
<gene>
    <name evidence="7" type="ORF">TeGR_g7710</name>
</gene>
<dbReference type="PANTHER" id="PTHR46143">
    <property type="entry name" value="CALPAIN-7"/>
    <property type="match status" value="1"/>
</dbReference>
<evidence type="ECO:0000256" key="3">
    <source>
        <dbReference type="ARBA" id="ARBA00022807"/>
    </source>
</evidence>
<dbReference type="Gene3D" id="3.90.70.10">
    <property type="entry name" value="Cysteine proteinases"/>
    <property type="match status" value="1"/>
</dbReference>
<dbReference type="InterPro" id="IPR038765">
    <property type="entry name" value="Papain-like_cys_pep_sf"/>
</dbReference>
<feature type="region of interest" description="Disordered" evidence="5">
    <location>
        <begin position="248"/>
        <end position="276"/>
    </location>
</feature>
<feature type="active site" evidence="4">
    <location>
        <position position="368"/>
    </location>
</feature>
<dbReference type="Gene3D" id="2.60.120.380">
    <property type="match status" value="2"/>
</dbReference>
<keyword evidence="2 4" id="KW-0378">Hydrolase</keyword>
<proteinExistence type="predicted"/>
<evidence type="ECO:0000259" key="6">
    <source>
        <dbReference type="PROSITE" id="PS50203"/>
    </source>
</evidence>
<evidence type="ECO:0000313" key="7">
    <source>
        <dbReference type="EMBL" id="GMI33039.1"/>
    </source>
</evidence>
<dbReference type="InterPro" id="IPR001300">
    <property type="entry name" value="Peptidase_C2_calpain_cat"/>
</dbReference>
<dbReference type="PRINTS" id="PR00704">
    <property type="entry name" value="CALPAIN"/>
</dbReference>
<keyword evidence="3 4" id="KW-0788">Thiol protease</keyword>
<protein>
    <recommendedName>
        <fullName evidence="6">Calpain catalytic domain-containing protein</fullName>
    </recommendedName>
</protein>
<dbReference type="InterPro" id="IPR022684">
    <property type="entry name" value="Calpain_cysteine_protease"/>
</dbReference>
<dbReference type="PROSITE" id="PS50203">
    <property type="entry name" value="CALPAIN_CAT"/>
    <property type="match status" value="1"/>
</dbReference>
<dbReference type="SUPFAM" id="SSF49758">
    <property type="entry name" value="Calpain large subunit, middle domain (domain III)"/>
    <property type="match status" value="3"/>
</dbReference>
<dbReference type="Proteomes" id="UP001165060">
    <property type="component" value="Unassembled WGS sequence"/>
</dbReference>
<dbReference type="InterPro" id="IPR036213">
    <property type="entry name" value="Calpain_III_sf"/>
</dbReference>
<dbReference type="InterPro" id="IPR051297">
    <property type="entry name" value="PalB/RIM13"/>
</dbReference>
<keyword evidence="8" id="KW-1185">Reference proteome</keyword>
<keyword evidence="1 4" id="KW-0645">Protease</keyword>
<sequence length="1053" mass="114198">MAQFDAAFSLLEEAVELDKGSQNGPAAILKYRASSSAFQTILHSSSTLTAASRDLITQNISKNQARIAALSNPSSSPAPSAPPLSLADAVLVDEFDSLECDADVPTAEVQIVQSVEAIPVAANLLAPTPPPRAAPLPPSGEAKDLAELEERHQQRAAQRELSSAAASKLNDALVADEKLTGEVAEAKEVSSSLGAQAKAVADEYIGAASSYLESLKLMERSKVSSETEIASVRSRVAEILDRVEQLNGGNIARSPSRRSSAAASAPPPTDPDKLTPSEIKTLTASSKIGSKIFMPFLHADVSNPMAFTTLGSTEWEDPDGLLALSDSQKKHFHKFARPAEIARHQRKQLCIYHTISPYTIKQSLVTDCSFIASLCIAAAYERRYRRRLVTGILYPQNKAGGPIYNECGKYVVKLWLNGVARRVQIDDRLPVDRNYNLLCSHTSNSSYLELWVSLLEKAFLKLTGAMSYSFPGSNSGVDLYSLTGWVPERLFFKADDTAADHTTTPERVWERLHSANSFGDCLTTASVGKEISDEEADGVGLVTQHAYGILDVRELRGGKRFLFMKNPWASTGWKGRFSSGSDAWTPEVGRELGYDYAKARRSSDDGLFWITFEDFRHYFGSVHLSWQPSLFKFKYTTHSFWLKSDGPVNDKYSVENNPQYLLVPSAESLRKRSTFYVLITRHTNLAEQQGGEVNDFIACFLYRTREGAGKIIYPNEDILYTGVYTSNQHILLTFDADPKNPAVAIVLRQYKKFRDLTYSISIYSTENFGVGPTENVPAGNKLSVQGAWGGAGSGGASGRSRLFHQNPQYRIEVAEDTDLRVVLSANPKLSVSLSVCRGDKRLDYIAKDAEAFSSGDYRPAVATGGGRLKKGVYVCVVSTWSAGETGAYALEFRGGGIGRRAVKVALTKTEEEMYKHNYVIAGRWSAENGAGCANYGRYDENPIYRFAAGGKGEVVVRLGLKGSHGDPISLNASAFALEPGGDLARGASSVGRSCGLLASSNDGVYGAGAGGVTCRFGVGSGGGLVGIVVSTFEPLRGAEYELKVFSTVKLEFK</sequence>
<dbReference type="CDD" id="cd00044">
    <property type="entry name" value="CysPc"/>
    <property type="match status" value="1"/>
</dbReference>
<feature type="active site" evidence="4">
    <location>
        <position position="545"/>
    </location>
</feature>
<accession>A0ABQ6MUD4</accession>
<comment type="caution">
    <text evidence="7">The sequence shown here is derived from an EMBL/GenBank/DDBJ whole genome shotgun (WGS) entry which is preliminary data.</text>
</comment>
<dbReference type="PANTHER" id="PTHR46143:SF1">
    <property type="entry name" value="CALPAIN-7"/>
    <property type="match status" value="1"/>
</dbReference>
<reference evidence="7 8" key="1">
    <citation type="journal article" date="2023" name="Commun. Biol.">
        <title>Genome analysis of Parmales, the sister group of diatoms, reveals the evolutionary specialization of diatoms from phago-mixotrophs to photoautotrophs.</title>
        <authorList>
            <person name="Ban H."/>
            <person name="Sato S."/>
            <person name="Yoshikawa S."/>
            <person name="Yamada K."/>
            <person name="Nakamura Y."/>
            <person name="Ichinomiya M."/>
            <person name="Sato N."/>
            <person name="Blanc-Mathieu R."/>
            <person name="Endo H."/>
            <person name="Kuwata A."/>
            <person name="Ogata H."/>
        </authorList>
    </citation>
    <scope>NUCLEOTIDE SEQUENCE [LARGE SCALE GENOMIC DNA]</scope>
</reference>
<dbReference type="Pfam" id="PF00648">
    <property type="entry name" value="Peptidase_C2"/>
    <property type="match status" value="1"/>
</dbReference>
<feature type="compositionally biased region" description="Low complexity" evidence="5">
    <location>
        <begin position="252"/>
        <end position="264"/>
    </location>
</feature>